<reference evidence="2" key="1">
    <citation type="journal article" date="2023" name="G3 (Bethesda)">
        <title>A reference genome for the long-term kleptoplast-retaining sea slug Elysia crispata morphotype clarki.</title>
        <authorList>
            <person name="Eastman K.E."/>
            <person name="Pendleton A.L."/>
            <person name="Shaikh M.A."/>
            <person name="Suttiyut T."/>
            <person name="Ogas R."/>
            <person name="Tomko P."/>
            <person name="Gavelis G."/>
            <person name="Widhalm J.R."/>
            <person name="Wisecaver J.H."/>
        </authorList>
    </citation>
    <scope>NUCLEOTIDE SEQUENCE</scope>
    <source>
        <strain evidence="2">ECLA1</strain>
    </source>
</reference>
<keyword evidence="3" id="KW-1185">Reference proteome</keyword>
<dbReference type="AlphaFoldDB" id="A0AAE1AQ21"/>
<gene>
    <name evidence="2" type="ORF">RRG08_065469</name>
</gene>
<dbReference type="Proteomes" id="UP001283361">
    <property type="component" value="Unassembled WGS sequence"/>
</dbReference>
<evidence type="ECO:0000313" key="3">
    <source>
        <dbReference type="Proteomes" id="UP001283361"/>
    </source>
</evidence>
<evidence type="ECO:0000256" key="1">
    <source>
        <dbReference type="SAM" id="MobiDB-lite"/>
    </source>
</evidence>
<feature type="region of interest" description="Disordered" evidence="1">
    <location>
        <begin position="56"/>
        <end position="83"/>
    </location>
</feature>
<comment type="caution">
    <text evidence="2">The sequence shown here is derived from an EMBL/GenBank/DDBJ whole genome shotgun (WGS) entry which is preliminary data.</text>
</comment>
<name>A0AAE1AQ21_9GAST</name>
<proteinExistence type="predicted"/>
<protein>
    <submittedName>
        <fullName evidence="2">Uncharacterized protein</fullName>
    </submittedName>
</protein>
<accession>A0AAE1AQ21</accession>
<evidence type="ECO:0000313" key="2">
    <source>
        <dbReference type="EMBL" id="KAK3791917.1"/>
    </source>
</evidence>
<organism evidence="2 3">
    <name type="scientific">Elysia crispata</name>
    <name type="common">lettuce slug</name>
    <dbReference type="NCBI Taxonomy" id="231223"/>
    <lineage>
        <taxon>Eukaryota</taxon>
        <taxon>Metazoa</taxon>
        <taxon>Spiralia</taxon>
        <taxon>Lophotrochozoa</taxon>
        <taxon>Mollusca</taxon>
        <taxon>Gastropoda</taxon>
        <taxon>Heterobranchia</taxon>
        <taxon>Euthyneura</taxon>
        <taxon>Panpulmonata</taxon>
        <taxon>Sacoglossa</taxon>
        <taxon>Placobranchoidea</taxon>
        <taxon>Plakobranchidae</taxon>
        <taxon>Elysia</taxon>
    </lineage>
</organism>
<dbReference type="EMBL" id="JAWDGP010001427">
    <property type="protein sequence ID" value="KAK3791917.1"/>
    <property type="molecule type" value="Genomic_DNA"/>
</dbReference>
<sequence length="83" mass="9117">MNTLVHTDASLLYCRASLYHHSGTRRAVSIGLMASRSPVLSPARVTRHVLASAQPAGPVDLNMRGRTWTRSRPRLSGTHREGL</sequence>